<dbReference type="PROSITE" id="PS50011">
    <property type="entry name" value="PROTEIN_KINASE_DOM"/>
    <property type="match status" value="1"/>
</dbReference>
<dbReference type="RefSeq" id="XP_067175656.1">
    <property type="nucleotide sequence ID" value="XM_067320281.1"/>
</dbReference>
<dbReference type="CDD" id="cd08215">
    <property type="entry name" value="STKc_Nek"/>
    <property type="match status" value="1"/>
</dbReference>
<dbReference type="EMBL" id="JAFEUZ010000033">
    <property type="protein sequence ID" value="KAG5469483.1"/>
    <property type="molecule type" value="Genomic_DNA"/>
</dbReference>
<dbReference type="PANTHER" id="PTHR44899">
    <property type="entry name" value="CAMK FAMILY PROTEIN KINASE"/>
    <property type="match status" value="1"/>
</dbReference>
<comment type="caution">
    <text evidence="13">The sequence shown here is derived from an EMBL/GenBank/DDBJ whole genome shotgun (WGS) entry which is preliminary data.</text>
</comment>
<keyword evidence="2 10" id="KW-0723">Serine/threonine-protein kinase</keyword>
<dbReference type="KEGG" id="lmat:92512793"/>
<dbReference type="OrthoDB" id="248923at2759"/>
<dbReference type="InterPro" id="IPR017441">
    <property type="entry name" value="Protein_kinase_ATP_BS"/>
</dbReference>
<dbReference type="SUPFAM" id="SSF50729">
    <property type="entry name" value="PH domain-like"/>
    <property type="match status" value="1"/>
</dbReference>
<dbReference type="Proteomes" id="UP000673552">
    <property type="component" value="Unassembled WGS sequence"/>
</dbReference>
<sequence>MAEVRPVSCRQDPANGEREWQLQDIIGPVGSKHCKYESVRTLGCGSFGEAMLVRRVSDGQLLVAKRMNLTAMPEKDKKYATAEVQCLASCDHFAILQYCEDYVVEPYMLIIMEFADAGDLNMQIKQRAKDGFMYFEEHEVGYTFVQLAMAVDHVHRRRILHRDIKGANVMLMTNGIIKLGDFGFSHQYEHTVSDRVAHTFCGTPYYLAPELWSRQGFSEKADVWAMGVLLFEMMALRRPFVGHGMRALSEAVMKSKRDCELPQHYSDSLRGLCNSMLRADPKERPSCAQLFQLPYMTKLLVDFGMSVDNSQLVSDVLKAKIYANICEIRHTSASGLGALSFVAPVGTVCLSVSYEGYVRKESGRTWKERFLVLRDGGLVISRHKGDKETKPLPVAFINSAVFAPGHSALSPGVFSINLTDTKTMWFQALPPETAETWVRKIRQSIGRSSLEEERVPAYADER</sequence>
<dbReference type="GO" id="GO:0005524">
    <property type="term" value="F:ATP binding"/>
    <property type="evidence" value="ECO:0007669"/>
    <property type="project" value="UniProtKB-UniRule"/>
</dbReference>
<dbReference type="PROSITE" id="PS50003">
    <property type="entry name" value="PH_DOMAIN"/>
    <property type="match status" value="1"/>
</dbReference>
<dbReference type="SMART" id="SM00220">
    <property type="entry name" value="S_TKc"/>
    <property type="match status" value="1"/>
</dbReference>
<keyword evidence="14" id="KW-1185">Reference proteome</keyword>
<evidence type="ECO:0000256" key="6">
    <source>
        <dbReference type="ARBA" id="ARBA00022840"/>
    </source>
</evidence>
<dbReference type="Gene3D" id="2.30.29.30">
    <property type="entry name" value="Pleckstrin-homology domain (PH domain)/Phosphotyrosine-binding domain (PTB)"/>
    <property type="match status" value="1"/>
</dbReference>
<name>A0A836H3U5_9TRYP</name>
<evidence type="ECO:0000256" key="4">
    <source>
        <dbReference type="ARBA" id="ARBA00022741"/>
    </source>
</evidence>
<evidence type="ECO:0000256" key="7">
    <source>
        <dbReference type="ARBA" id="ARBA00047899"/>
    </source>
</evidence>
<dbReference type="PANTHER" id="PTHR44899:SF3">
    <property type="entry name" value="SERINE_THREONINE-PROTEIN KINASE NEK1"/>
    <property type="match status" value="1"/>
</dbReference>
<evidence type="ECO:0000256" key="1">
    <source>
        <dbReference type="ARBA" id="ARBA00012513"/>
    </source>
</evidence>
<reference evidence="14" key="2">
    <citation type="journal article" date="2021" name="Sci. Data">
        <title>Chromosome-scale genome sequencing, assembly and annotation of six genomes from subfamily Leishmaniinae.</title>
        <authorList>
            <person name="Almutairi H."/>
            <person name="Urbaniak M.D."/>
            <person name="Bates M.D."/>
            <person name="Jariyapan N."/>
            <person name="Kwakye-Nuako G."/>
            <person name="Thomaz Soccol V."/>
            <person name="Al-Salem W.S."/>
            <person name="Dillon R.J."/>
            <person name="Bates P.A."/>
            <person name="Gatherer D."/>
        </authorList>
    </citation>
    <scope>NUCLEOTIDE SEQUENCE [LARGE SCALE GENOMIC DNA]</scope>
</reference>
<evidence type="ECO:0000256" key="2">
    <source>
        <dbReference type="ARBA" id="ARBA00022527"/>
    </source>
</evidence>
<dbReference type="EC" id="2.7.11.1" evidence="1"/>
<evidence type="ECO:0000259" key="11">
    <source>
        <dbReference type="PROSITE" id="PS50003"/>
    </source>
</evidence>
<feature type="binding site" evidence="9">
    <location>
        <position position="65"/>
    </location>
    <ligand>
        <name>ATP</name>
        <dbReference type="ChEBI" id="CHEBI:30616"/>
    </ligand>
</feature>
<dbReference type="InterPro" id="IPR011009">
    <property type="entry name" value="Kinase-like_dom_sf"/>
</dbReference>
<keyword evidence="5" id="KW-0418">Kinase</keyword>
<keyword evidence="6 9" id="KW-0067">ATP-binding</keyword>
<protein>
    <recommendedName>
        <fullName evidence="1">non-specific serine/threonine protein kinase</fullName>
        <ecNumber evidence="1">2.7.11.1</ecNumber>
    </recommendedName>
</protein>
<organism evidence="13 14">
    <name type="scientific">Leishmania martiniquensis</name>
    <dbReference type="NCBI Taxonomy" id="1580590"/>
    <lineage>
        <taxon>Eukaryota</taxon>
        <taxon>Discoba</taxon>
        <taxon>Euglenozoa</taxon>
        <taxon>Kinetoplastea</taxon>
        <taxon>Metakinetoplastina</taxon>
        <taxon>Trypanosomatida</taxon>
        <taxon>Trypanosomatidae</taxon>
        <taxon>Leishmaniinae</taxon>
        <taxon>Leishmania</taxon>
    </lineage>
</organism>
<comment type="catalytic activity">
    <reaction evidence="7">
        <text>L-threonyl-[protein] + ATP = O-phospho-L-threonyl-[protein] + ADP + H(+)</text>
        <dbReference type="Rhea" id="RHEA:46608"/>
        <dbReference type="Rhea" id="RHEA-COMP:11060"/>
        <dbReference type="Rhea" id="RHEA-COMP:11605"/>
        <dbReference type="ChEBI" id="CHEBI:15378"/>
        <dbReference type="ChEBI" id="CHEBI:30013"/>
        <dbReference type="ChEBI" id="CHEBI:30616"/>
        <dbReference type="ChEBI" id="CHEBI:61977"/>
        <dbReference type="ChEBI" id="CHEBI:456216"/>
        <dbReference type="EC" id="2.7.11.1"/>
    </reaction>
</comment>
<evidence type="ECO:0000313" key="13">
    <source>
        <dbReference type="EMBL" id="KAG5469483.1"/>
    </source>
</evidence>
<dbReference type="GO" id="GO:0004674">
    <property type="term" value="F:protein serine/threonine kinase activity"/>
    <property type="evidence" value="ECO:0007669"/>
    <property type="project" value="UniProtKB-KW"/>
</dbReference>
<feature type="domain" description="PH" evidence="11">
    <location>
        <begin position="351"/>
        <end position="446"/>
    </location>
</feature>
<evidence type="ECO:0000256" key="5">
    <source>
        <dbReference type="ARBA" id="ARBA00022777"/>
    </source>
</evidence>
<evidence type="ECO:0000259" key="12">
    <source>
        <dbReference type="PROSITE" id="PS50011"/>
    </source>
</evidence>
<dbReference type="AlphaFoldDB" id="A0A836H3U5"/>
<dbReference type="Pfam" id="PF00169">
    <property type="entry name" value="PH"/>
    <property type="match status" value="1"/>
</dbReference>
<dbReference type="InterPro" id="IPR000719">
    <property type="entry name" value="Prot_kinase_dom"/>
</dbReference>
<reference evidence="14" key="1">
    <citation type="journal article" date="2021" name="Microbiol. Resour. Announc.">
        <title>LGAAP: Leishmaniinae Genome Assembly and Annotation Pipeline.</title>
        <authorList>
            <person name="Almutairi H."/>
            <person name="Urbaniak M.D."/>
            <person name="Bates M.D."/>
            <person name="Jariyapan N."/>
            <person name="Kwakye-Nuako G."/>
            <person name="Thomaz-Soccol V."/>
            <person name="Al-Salem W.S."/>
            <person name="Dillon R.J."/>
            <person name="Bates P.A."/>
            <person name="Gatherer D."/>
        </authorList>
    </citation>
    <scope>NUCLEOTIDE SEQUENCE [LARGE SCALE GENOMIC DNA]</scope>
</reference>
<dbReference type="InterPro" id="IPR001849">
    <property type="entry name" value="PH_domain"/>
</dbReference>
<proteinExistence type="inferred from homology"/>
<dbReference type="InterPro" id="IPR008271">
    <property type="entry name" value="Ser/Thr_kinase_AS"/>
</dbReference>
<evidence type="ECO:0000256" key="9">
    <source>
        <dbReference type="PROSITE-ProRule" id="PRU10141"/>
    </source>
</evidence>
<comment type="catalytic activity">
    <reaction evidence="8">
        <text>L-seryl-[protein] + ATP = O-phospho-L-seryl-[protein] + ADP + H(+)</text>
        <dbReference type="Rhea" id="RHEA:17989"/>
        <dbReference type="Rhea" id="RHEA-COMP:9863"/>
        <dbReference type="Rhea" id="RHEA-COMP:11604"/>
        <dbReference type="ChEBI" id="CHEBI:15378"/>
        <dbReference type="ChEBI" id="CHEBI:29999"/>
        <dbReference type="ChEBI" id="CHEBI:30616"/>
        <dbReference type="ChEBI" id="CHEBI:83421"/>
        <dbReference type="ChEBI" id="CHEBI:456216"/>
        <dbReference type="EC" id="2.7.11.1"/>
    </reaction>
</comment>
<comment type="similarity">
    <text evidence="10">Belongs to the protein kinase superfamily.</text>
</comment>
<dbReference type="SMART" id="SM00233">
    <property type="entry name" value="PH"/>
    <property type="match status" value="1"/>
</dbReference>
<evidence type="ECO:0000256" key="8">
    <source>
        <dbReference type="ARBA" id="ARBA00048679"/>
    </source>
</evidence>
<dbReference type="PROSITE" id="PS00108">
    <property type="entry name" value="PROTEIN_KINASE_ST"/>
    <property type="match status" value="1"/>
</dbReference>
<dbReference type="Gene3D" id="1.10.510.10">
    <property type="entry name" value="Transferase(Phosphotransferase) domain 1"/>
    <property type="match status" value="1"/>
</dbReference>
<keyword evidence="4 9" id="KW-0547">Nucleotide-binding</keyword>
<dbReference type="SUPFAM" id="SSF56112">
    <property type="entry name" value="Protein kinase-like (PK-like)"/>
    <property type="match status" value="1"/>
</dbReference>
<dbReference type="Pfam" id="PF00069">
    <property type="entry name" value="Pkinase"/>
    <property type="match status" value="1"/>
</dbReference>
<feature type="domain" description="Protein kinase" evidence="12">
    <location>
        <begin position="36"/>
        <end position="296"/>
    </location>
</feature>
<dbReference type="InterPro" id="IPR051131">
    <property type="entry name" value="NEK_Ser/Thr_kinase_NIMA"/>
</dbReference>
<dbReference type="InterPro" id="IPR011993">
    <property type="entry name" value="PH-like_dom_sf"/>
</dbReference>
<keyword evidence="3" id="KW-0808">Transferase</keyword>
<gene>
    <name evidence="13" type="ORF">LSCM1_02704</name>
</gene>
<evidence type="ECO:0000256" key="3">
    <source>
        <dbReference type="ARBA" id="ARBA00022679"/>
    </source>
</evidence>
<dbReference type="GeneID" id="92512793"/>
<accession>A0A836H3U5</accession>
<evidence type="ECO:0000313" key="14">
    <source>
        <dbReference type="Proteomes" id="UP000673552"/>
    </source>
</evidence>
<evidence type="ECO:0000256" key="10">
    <source>
        <dbReference type="RuleBase" id="RU000304"/>
    </source>
</evidence>
<dbReference type="PROSITE" id="PS00107">
    <property type="entry name" value="PROTEIN_KINASE_ATP"/>
    <property type="match status" value="1"/>
</dbReference>